<proteinExistence type="predicted"/>
<comment type="caution">
    <text evidence="1">The sequence shown here is derived from an EMBL/GenBank/DDBJ whole genome shotgun (WGS) entry which is preliminary data.</text>
</comment>
<sequence length="130" mass="14957">MFAPALRPAHPALNHHIRIEREASVELEDAILWYDQRRVGLGAELLDAIDAVMAHIDRWPGAASSIPRLTKDIPARKAAVPRFPYSIVYLVNDDTIRVLAFAHDRRKPDYWRTRVVQPTRSERENEPADR</sequence>
<dbReference type="InterPro" id="IPR035093">
    <property type="entry name" value="RelE/ParE_toxin_dom_sf"/>
</dbReference>
<dbReference type="Gene3D" id="3.30.2310.20">
    <property type="entry name" value="RelE-like"/>
    <property type="match status" value="1"/>
</dbReference>
<dbReference type="Proteomes" id="UP000475214">
    <property type="component" value="Unassembled WGS sequence"/>
</dbReference>
<dbReference type="RefSeq" id="WP_163741368.1">
    <property type="nucleotide sequence ID" value="NZ_JAAGOA010000016.1"/>
</dbReference>
<name>A0A6L9SBK6_9ACTN</name>
<protein>
    <submittedName>
        <fullName evidence="1">Type II toxin-antitoxin system RelE/ParE family toxin</fullName>
    </submittedName>
</protein>
<organism evidence="1 2">
    <name type="scientific">Phytoactinopolyspora halotolerans</name>
    <dbReference type="NCBI Taxonomy" id="1981512"/>
    <lineage>
        <taxon>Bacteria</taxon>
        <taxon>Bacillati</taxon>
        <taxon>Actinomycetota</taxon>
        <taxon>Actinomycetes</taxon>
        <taxon>Jiangellales</taxon>
        <taxon>Jiangellaceae</taxon>
        <taxon>Phytoactinopolyspora</taxon>
    </lineage>
</organism>
<dbReference type="AlphaFoldDB" id="A0A6L9SBK6"/>
<keyword evidence="2" id="KW-1185">Reference proteome</keyword>
<evidence type="ECO:0000313" key="2">
    <source>
        <dbReference type="Proteomes" id="UP000475214"/>
    </source>
</evidence>
<gene>
    <name evidence="1" type="ORF">G1H10_21450</name>
</gene>
<evidence type="ECO:0000313" key="1">
    <source>
        <dbReference type="EMBL" id="NEE02735.1"/>
    </source>
</evidence>
<accession>A0A6L9SBK6</accession>
<dbReference type="EMBL" id="JAAGOA010000016">
    <property type="protein sequence ID" value="NEE02735.1"/>
    <property type="molecule type" value="Genomic_DNA"/>
</dbReference>
<reference evidence="1 2" key="1">
    <citation type="submission" date="2020-02" db="EMBL/GenBank/DDBJ databases">
        <authorList>
            <person name="Li X.-J."/>
            <person name="Han X.-M."/>
        </authorList>
    </citation>
    <scope>NUCLEOTIDE SEQUENCE [LARGE SCALE GENOMIC DNA]</scope>
    <source>
        <strain evidence="1 2">CCTCC AB 2017055</strain>
    </source>
</reference>